<feature type="region of interest" description="Disordered" evidence="1">
    <location>
        <begin position="228"/>
        <end position="276"/>
    </location>
</feature>
<comment type="caution">
    <text evidence="2">The sequence shown here is derived from an EMBL/GenBank/DDBJ whole genome shotgun (WGS) entry which is preliminary data.</text>
</comment>
<dbReference type="AlphaFoldDB" id="A0A0D1I6W5"/>
<evidence type="ECO:0000313" key="3">
    <source>
        <dbReference type="Proteomes" id="UP000032247"/>
    </source>
</evidence>
<dbReference type="RefSeq" id="WP_043859124.1">
    <property type="nucleotide sequence ID" value="NZ_JASOSJ010000010.1"/>
</dbReference>
<organism evidence="2 3">
    <name type="scientific">Bacillus subtilis</name>
    <dbReference type="NCBI Taxonomy" id="1423"/>
    <lineage>
        <taxon>Bacteria</taxon>
        <taxon>Bacillati</taxon>
        <taxon>Bacillota</taxon>
        <taxon>Bacilli</taxon>
        <taxon>Bacillales</taxon>
        <taxon>Bacillaceae</taxon>
        <taxon>Bacillus</taxon>
    </lineage>
</organism>
<accession>A0A0D1I6W5</accession>
<dbReference type="PATRIC" id="fig|1423.173.peg.4996"/>
<dbReference type="EMBL" id="JXBC01000014">
    <property type="protein sequence ID" value="KIU04533.1"/>
    <property type="molecule type" value="Genomic_DNA"/>
</dbReference>
<evidence type="ECO:0000256" key="1">
    <source>
        <dbReference type="SAM" id="MobiDB-lite"/>
    </source>
</evidence>
<feature type="region of interest" description="Disordered" evidence="1">
    <location>
        <begin position="466"/>
        <end position="504"/>
    </location>
</feature>
<gene>
    <name evidence="2" type="ORF">SC09_contig8orf00199</name>
</gene>
<name>A0A0D1I6W5_BACIU</name>
<feature type="compositionally biased region" description="Basic and acidic residues" evidence="1">
    <location>
        <begin position="241"/>
        <end position="255"/>
    </location>
</feature>
<evidence type="ECO:0000313" key="2">
    <source>
        <dbReference type="EMBL" id="KIU04533.1"/>
    </source>
</evidence>
<sequence length="504" mass="58386">MVLIKKSSNKGFSFEYVDRTEVRTDIPINEFVRMQHDNNGRVFDDSQYYLPLLNRDNDEANKRALKRVYYQLHQKDYILDEYRLRHRDENSYLQDVKVILELIKIFHLAAKQKVYEPIINPLNFIYNENTEKVSVFYRKNSFLEEESFIWLDDVKKLLGFFLVSDKTMRVEEFDKVETKDILQSLEGASLKAYEKILSFNSIDNMAKEFLDQQDYDRLNSFQSIVQERPSRKNSPVLGVTSKKEPVDPRSKEIKKPNSAQPVQPKPKETEKAINKTTPANKKIKGLGIAIAGVIAVGAFFGGRMSVPTADPTKEAKATTLAENENFYNGLLSASLQNYEDATKYFDQFREGAEAKKLDGKERTAIYFSYLLNRDYEKALETDPEGAEGVITFMQSKGEQDKIADLNSDEDAIKFEKAVLAQKWDEVINLKDKVKDKNDRQNAVVEALIRTDKLDEALSYVKSKNRKDLKDKMKEIEEDEIKKSDEKDKKKKIKEMNKKIDDSLK</sequence>
<protein>
    <submittedName>
        <fullName evidence="2">Uncharacterized protein</fullName>
    </submittedName>
</protein>
<proteinExistence type="predicted"/>
<dbReference type="Proteomes" id="UP000032247">
    <property type="component" value="Unassembled WGS sequence"/>
</dbReference>
<reference evidence="2 3" key="1">
    <citation type="submission" date="2014-12" db="EMBL/GenBank/DDBJ databases">
        <title>Comparative genome analysis of Bacillus coagulans HM-08, Clostridium butyricum HM-68, Bacillus subtilis HM-66 and Bacillus licheniformis BL-09.</title>
        <authorList>
            <person name="Zhang H."/>
        </authorList>
    </citation>
    <scope>NUCLEOTIDE SEQUENCE [LARGE SCALE GENOMIC DNA]</scope>
    <source>
        <strain evidence="2 3">HM-66</strain>
    </source>
</reference>